<feature type="domain" description="DUF1648" evidence="2">
    <location>
        <begin position="27"/>
        <end position="72"/>
    </location>
</feature>
<feature type="transmembrane region" description="Helical" evidence="1">
    <location>
        <begin position="140"/>
        <end position="160"/>
    </location>
</feature>
<feature type="transmembrane region" description="Helical" evidence="1">
    <location>
        <begin position="21"/>
        <end position="42"/>
    </location>
</feature>
<dbReference type="InterPro" id="IPR012867">
    <property type="entry name" value="DUF1648"/>
</dbReference>
<evidence type="ECO:0000313" key="4">
    <source>
        <dbReference type="Proteomes" id="UP000196594"/>
    </source>
</evidence>
<keyword evidence="1" id="KW-0812">Transmembrane</keyword>
<dbReference type="EMBL" id="NHNT01000002">
    <property type="protein sequence ID" value="OUZ40080.1"/>
    <property type="molecule type" value="Genomic_DNA"/>
</dbReference>
<feature type="transmembrane region" description="Helical" evidence="1">
    <location>
        <begin position="113"/>
        <end position="134"/>
    </location>
</feature>
<dbReference type="RefSeq" id="WP_087616258.1">
    <property type="nucleotide sequence ID" value="NZ_JAFBEY010000001.1"/>
</dbReference>
<accession>A0ABX3ZK12</accession>
<feature type="transmembrane region" description="Helical" evidence="1">
    <location>
        <begin position="62"/>
        <end position="82"/>
    </location>
</feature>
<sequence length="166" mass="19314">MSLTKRPKIEISKTKSEWLMDIIGYIALAIMLIVLFMNWRVLPNEVPAHFDGSGNVDRWGSRWELLILPGIGIAMHFFLMIFEKFPETHNYPARINVSNAEVFYRNSRQTLNYMRNIINILFAYIVYRSVTIALGDAATIGWPFFIILAALFGVLIWKMIKIMRIK</sequence>
<keyword evidence="1" id="KW-0472">Membrane</keyword>
<evidence type="ECO:0000313" key="3">
    <source>
        <dbReference type="EMBL" id="OUZ40080.1"/>
    </source>
</evidence>
<dbReference type="Proteomes" id="UP000196594">
    <property type="component" value="Unassembled WGS sequence"/>
</dbReference>
<evidence type="ECO:0000256" key="1">
    <source>
        <dbReference type="SAM" id="Phobius"/>
    </source>
</evidence>
<gene>
    <name evidence="3" type="ORF">CBM15_06075</name>
</gene>
<protein>
    <recommendedName>
        <fullName evidence="2">DUF1648 domain-containing protein</fullName>
    </recommendedName>
</protein>
<keyword evidence="1" id="KW-1133">Transmembrane helix</keyword>
<dbReference type="Pfam" id="PF07853">
    <property type="entry name" value="DUF1648"/>
    <property type="match status" value="1"/>
</dbReference>
<proteinExistence type="predicted"/>
<organism evidence="3 4">
    <name type="scientific">Solibacillus kalamii</name>
    <dbReference type="NCBI Taxonomy" id="1748298"/>
    <lineage>
        <taxon>Bacteria</taxon>
        <taxon>Bacillati</taxon>
        <taxon>Bacillota</taxon>
        <taxon>Bacilli</taxon>
        <taxon>Bacillales</taxon>
        <taxon>Caryophanaceae</taxon>
        <taxon>Solibacillus</taxon>
    </lineage>
</organism>
<evidence type="ECO:0000259" key="2">
    <source>
        <dbReference type="Pfam" id="PF07853"/>
    </source>
</evidence>
<comment type="caution">
    <text evidence="3">The sequence shown here is derived from an EMBL/GenBank/DDBJ whole genome shotgun (WGS) entry which is preliminary data.</text>
</comment>
<name>A0ABX3ZK12_9BACL</name>
<keyword evidence="4" id="KW-1185">Reference proteome</keyword>
<reference evidence="3 4" key="1">
    <citation type="journal article" date="2017" name="Int. J. Syst. Evol. Microbiol.">
        <title>Solibacillus kalamii sp. nov., isolated from a high-efficiency particulate arrestance filter system used in the International Space Station.</title>
        <authorList>
            <person name="Checinska Sielaff A."/>
            <person name="Kumar R.M."/>
            <person name="Pal D."/>
            <person name="Mayilraj S."/>
            <person name="Venkateswaran K."/>
        </authorList>
    </citation>
    <scope>NUCLEOTIDE SEQUENCE [LARGE SCALE GENOMIC DNA]</scope>
    <source>
        <strain evidence="3 4">ISSFR-015</strain>
    </source>
</reference>